<organism evidence="8 9">
    <name type="scientific">Hevea brasiliensis</name>
    <name type="common">Para rubber tree</name>
    <name type="synonym">Siphonia brasiliensis</name>
    <dbReference type="NCBI Taxonomy" id="3981"/>
    <lineage>
        <taxon>Eukaryota</taxon>
        <taxon>Viridiplantae</taxon>
        <taxon>Streptophyta</taxon>
        <taxon>Embryophyta</taxon>
        <taxon>Tracheophyta</taxon>
        <taxon>Spermatophyta</taxon>
        <taxon>Magnoliopsida</taxon>
        <taxon>eudicotyledons</taxon>
        <taxon>Gunneridae</taxon>
        <taxon>Pentapetalae</taxon>
        <taxon>rosids</taxon>
        <taxon>fabids</taxon>
        <taxon>Malpighiales</taxon>
        <taxon>Euphorbiaceae</taxon>
        <taxon>Crotonoideae</taxon>
        <taxon>Micrandreae</taxon>
        <taxon>Hevea</taxon>
    </lineage>
</organism>
<accession>A0ABQ9N640</accession>
<dbReference type="PANTHER" id="PTHR15710:SF184">
    <property type="entry name" value="RING_U-BOX SUPERFAMILY PROTEIN"/>
    <property type="match status" value="1"/>
</dbReference>
<dbReference type="Pfam" id="PF13639">
    <property type="entry name" value="zf-RING_2"/>
    <property type="match status" value="1"/>
</dbReference>
<name>A0ABQ9N640_HEVBR</name>
<dbReference type="Gene3D" id="3.30.40.10">
    <property type="entry name" value="Zinc/RING finger domain, C3HC4 (zinc finger)"/>
    <property type="match status" value="1"/>
</dbReference>
<dbReference type="SUPFAM" id="SSF57850">
    <property type="entry name" value="RING/U-box"/>
    <property type="match status" value="1"/>
</dbReference>
<feature type="domain" description="RING-type" evidence="7">
    <location>
        <begin position="181"/>
        <end position="220"/>
    </location>
</feature>
<dbReference type="InterPro" id="IPR013083">
    <property type="entry name" value="Znf_RING/FYVE/PHD"/>
</dbReference>
<dbReference type="PANTHER" id="PTHR15710">
    <property type="entry name" value="E3 UBIQUITIN-PROTEIN LIGASE PRAJA"/>
    <property type="match status" value="1"/>
</dbReference>
<dbReference type="PROSITE" id="PS50089">
    <property type="entry name" value="ZF_RING_2"/>
    <property type="match status" value="1"/>
</dbReference>
<gene>
    <name evidence="8" type="ORF">P3X46_002582</name>
</gene>
<protein>
    <recommendedName>
        <fullName evidence="2">RING-type E3 ubiquitin transferase</fullName>
        <ecNumber evidence="2">2.3.2.27</ecNumber>
    </recommendedName>
</protein>
<evidence type="ECO:0000256" key="5">
    <source>
        <dbReference type="ARBA" id="ARBA00022833"/>
    </source>
</evidence>
<dbReference type="EC" id="2.3.2.27" evidence="2"/>
<evidence type="ECO:0000259" key="7">
    <source>
        <dbReference type="PROSITE" id="PS50089"/>
    </source>
</evidence>
<evidence type="ECO:0000256" key="1">
    <source>
        <dbReference type="ARBA" id="ARBA00000900"/>
    </source>
</evidence>
<proteinExistence type="predicted"/>
<evidence type="ECO:0000256" key="2">
    <source>
        <dbReference type="ARBA" id="ARBA00012483"/>
    </source>
</evidence>
<dbReference type="EMBL" id="JARPOI010000002">
    <property type="protein sequence ID" value="KAJ9187086.1"/>
    <property type="molecule type" value="Genomic_DNA"/>
</dbReference>
<keyword evidence="9" id="KW-1185">Reference proteome</keyword>
<evidence type="ECO:0000313" key="8">
    <source>
        <dbReference type="EMBL" id="KAJ9187086.1"/>
    </source>
</evidence>
<dbReference type="SMART" id="SM00184">
    <property type="entry name" value="RING"/>
    <property type="match status" value="1"/>
</dbReference>
<evidence type="ECO:0000256" key="4">
    <source>
        <dbReference type="ARBA" id="ARBA00022771"/>
    </source>
</evidence>
<comment type="catalytic activity">
    <reaction evidence="1">
        <text>S-ubiquitinyl-[E2 ubiquitin-conjugating enzyme]-L-cysteine + [acceptor protein]-L-lysine = [E2 ubiquitin-conjugating enzyme]-L-cysteine + N(6)-ubiquitinyl-[acceptor protein]-L-lysine.</text>
        <dbReference type="EC" id="2.3.2.27"/>
    </reaction>
</comment>
<dbReference type="Proteomes" id="UP001174677">
    <property type="component" value="Chromosome 2"/>
</dbReference>
<evidence type="ECO:0000313" key="9">
    <source>
        <dbReference type="Proteomes" id="UP001174677"/>
    </source>
</evidence>
<dbReference type="InterPro" id="IPR001841">
    <property type="entry name" value="Znf_RING"/>
</dbReference>
<sequence>MERFLVRVEPLPQLELQEADCRRRRQSSSLQVYIKLSYHVHRRLICVSPNGRRTPLGSLCDQSLPVAFWLDFSLLKNKRALYNAISPRLAGLGVESHRLDRLVLKIMERVDKISYWVSKKRKFLPLLFKIVNEKISFVVDETEVIDRIMMRESERGNYGMVPTARKSRILKCVKVGDSESCTICLEQLLEFAASMPCGHVFHGSCILNWLEKSHYCPVCRFEMPTEK</sequence>
<evidence type="ECO:0000256" key="6">
    <source>
        <dbReference type="PROSITE-ProRule" id="PRU00175"/>
    </source>
</evidence>
<evidence type="ECO:0000256" key="3">
    <source>
        <dbReference type="ARBA" id="ARBA00022723"/>
    </source>
</evidence>
<reference evidence="8" key="1">
    <citation type="journal article" date="2023" name="Plant Biotechnol. J.">
        <title>Chromosome-level wild Hevea brasiliensis genome provides new tools for genomic-assisted breeding and valuable loci to elevate rubber yield.</title>
        <authorList>
            <person name="Cheng H."/>
            <person name="Song X."/>
            <person name="Hu Y."/>
            <person name="Wu T."/>
            <person name="Yang Q."/>
            <person name="An Z."/>
            <person name="Feng S."/>
            <person name="Deng Z."/>
            <person name="Wu W."/>
            <person name="Zeng X."/>
            <person name="Tu M."/>
            <person name="Wang X."/>
            <person name="Huang H."/>
        </authorList>
    </citation>
    <scope>NUCLEOTIDE SEQUENCE</scope>
    <source>
        <strain evidence="8">MT/VB/25A 57/8</strain>
    </source>
</reference>
<keyword evidence="3" id="KW-0479">Metal-binding</keyword>
<comment type="caution">
    <text evidence="8">The sequence shown here is derived from an EMBL/GenBank/DDBJ whole genome shotgun (WGS) entry which is preliminary data.</text>
</comment>
<keyword evidence="4 6" id="KW-0863">Zinc-finger</keyword>
<keyword evidence="5" id="KW-0862">Zinc</keyword>